<dbReference type="Proteomes" id="UP000823883">
    <property type="component" value="Unassembled WGS sequence"/>
</dbReference>
<comment type="function">
    <text evidence="7">Key enzyme in folate metabolism. Catalyzes an essential reaction for de novo glycine and purine synthesis, and for DNA precursor synthesis.</text>
</comment>
<evidence type="ECO:0000256" key="5">
    <source>
        <dbReference type="ARBA" id="ARBA00022857"/>
    </source>
</evidence>
<evidence type="ECO:0000256" key="4">
    <source>
        <dbReference type="ARBA" id="ARBA00022563"/>
    </source>
</evidence>
<dbReference type="GO" id="GO:0050661">
    <property type="term" value="F:NADP binding"/>
    <property type="evidence" value="ECO:0007669"/>
    <property type="project" value="InterPro"/>
</dbReference>
<dbReference type="InterPro" id="IPR024072">
    <property type="entry name" value="DHFR-like_dom_sf"/>
</dbReference>
<evidence type="ECO:0000259" key="8">
    <source>
        <dbReference type="PROSITE" id="PS51330"/>
    </source>
</evidence>
<dbReference type="AlphaFoldDB" id="A0A9D2T518"/>
<dbReference type="PANTHER" id="PTHR48069:SF3">
    <property type="entry name" value="DIHYDROFOLATE REDUCTASE"/>
    <property type="match status" value="1"/>
</dbReference>
<dbReference type="InterPro" id="IPR001796">
    <property type="entry name" value="DHFR_dom"/>
</dbReference>
<dbReference type="GO" id="GO:0004146">
    <property type="term" value="F:dihydrofolate reductase activity"/>
    <property type="evidence" value="ECO:0007669"/>
    <property type="project" value="UniProtKB-EC"/>
</dbReference>
<dbReference type="GO" id="GO:0046655">
    <property type="term" value="P:folic acid metabolic process"/>
    <property type="evidence" value="ECO:0007669"/>
    <property type="project" value="TreeGrafter"/>
</dbReference>
<evidence type="ECO:0000313" key="10">
    <source>
        <dbReference type="Proteomes" id="UP000823883"/>
    </source>
</evidence>
<keyword evidence="4 7" id="KW-0554">One-carbon metabolism</keyword>
<evidence type="ECO:0000256" key="3">
    <source>
        <dbReference type="ARBA" id="ARBA00012856"/>
    </source>
</evidence>
<comment type="pathway">
    <text evidence="1 7">Cofactor biosynthesis; tetrahydrofolate biosynthesis; 5,6,7,8-tetrahydrofolate from 7,8-dihydrofolate: step 1/1.</text>
</comment>
<dbReference type="CDD" id="cd00209">
    <property type="entry name" value="DHFR"/>
    <property type="match status" value="1"/>
</dbReference>
<dbReference type="PANTHER" id="PTHR48069">
    <property type="entry name" value="DIHYDROFOLATE REDUCTASE"/>
    <property type="match status" value="1"/>
</dbReference>
<dbReference type="Gene3D" id="3.40.430.10">
    <property type="entry name" value="Dihydrofolate Reductase, subunit A"/>
    <property type="match status" value="1"/>
</dbReference>
<reference evidence="9" key="2">
    <citation type="submission" date="2021-04" db="EMBL/GenBank/DDBJ databases">
        <authorList>
            <person name="Gilroy R."/>
        </authorList>
    </citation>
    <scope>NUCLEOTIDE SEQUENCE</scope>
    <source>
        <strain evidence="9">CHK183-5548</strain>
    </source>
</reference>
<dbReference type="PIRSF" id="PIRSF000194">
    <property type="entry name" value="DHFR"/>
    <property type="match status" value="1"/>
</dbReference>
<evidence type="ECO:0000256" key="7">
    <source>
        <dbReference type="PIRNR" id="PIRNR000194"/>
    </source>
</evidence>
<evidence type="ECO:0000256" key="1">
    <source>
        <dbReference type="ARBA" id="ARBA00004903"/>
    </source>
</evidence>
<sequence length="172" mass="19658">MNLIAAVDKNWAIGRSGRLLVSIPEDQRLFREETLGKVVVMGRKTLESLPGGQPLHGRTTIVLTRDPEYEVKGALVCRSVDEALEKLKNYPSEDIFIAGGEEIYRAFLPFCDVAHITYIDYAYEADTFFPDLDRDPDWKMILAGEEQTYFDLCYEFRLYRRIRGKNSPAAGK</sequence>
<gene>
    <name evidence="9" type="ORF">IAA04_04815</name>
</gene>
<comment type="similarity">
    <text evidence="2 7">Belongs to the dihydrofolate reductase family.</text>
</comment>
<keyword evidence="5 7" id="KW-0521">NADP</keyword>
<reference evidence="9" key="1">
    <citation type="journal article" date="2021" name="PeerJ">
        <title>Extensive microbial diversity within the chicken gut microbiome revealed by metagenomics and culture.</title>
        <authorList>
            <person name="Gilroy R."/>
            <person name="Ravi A."/>
            <person name="Getino M."/>
            <person name="Pursley I."/>
            <person name="Horton D.L."/>
            <person name="Alikhan N.F."/>
            <person name="Baker D."/>
            <person name="Gharbi K."/>
            <person name="Hall N."/>
            <person name="Watson M."/>
            <person name="Adriaenssens E.M."/>
            <person name="Foster-Nyarko E."/>
            <person name="Jarju S."/>
            <person name="Secka A."/>
            <person name="Antonio M."/>
            <person name="Oren A."/>
            <person name="Chaudhuri R.R."/>
            <person name="La Ragione R."/>
            <person name="Hildebrand F."/>
            <person name="Pallen M.J."/>
        </authorList>
    </citation>
    <scope>NUCLEOTIDE SEQUENCE</scope>
    <source>
        <strain evidence="9">CHK183-5548</strain>
    </source>
</reference>
<accession>A0A9D2T518</accession>
<dbReference type="GO" id="GO:0046452">
    <property type="term" value="P:dihydrofolate metabolic process"/>
    <property type="evidence" value="ECO:0007669"/>
    <property type="project" value="TreeGrafter"/>
</dbReference>
<dbReference type="GO" id="GO:0006730">
    <property type="term" value="P:one-carbon metabolic process"/>
    <property type="evidence" value="ECO:0007669"/>
    <property type="project" value="UniProtKB-KW"/>
</dbReference>
<comment type="catalytic activity">
    <reaction evidence="7">
        <text>(6S)-5,6,7,8-tetrahydrofolate + NADP(+) = 7,8-dihydrofolate + NADPH + H(+)</text>
        <dbReference type="Rhea" id="RHEA:15009"/>
        <dbReference type="ChEBI" id="CHEBI:15378"/>
        <dbReference type="ChEBI" id="CHEBI:57451"/>
        <dbReference type="ChEBI" id="CHEBI:57453"/>
        <dbReference type="ChEBI" id="CHEBI:57783"/>
        <dbReference type="ChEBI" id="CHEBI:58349"/>
        <dbReference type="EC" id="1.5.1.3"/>
    </reaction>
</comment>
<name>A0A9D2T518_9FIRM</name>
<evidence type="ECO:0000313" key="9">
    <source>
        <dbReference type="EMBL" id="HJC47353.1"/>
    </source>
</evidence>
<dbReference type="SUPFAM" id="SSF53597">
    <property type="entry name" value="Dihydrofolate reductase-like"/>
    <property type="match status" value="1"/>
</dbReference>
<dbReference type="PRINTS" id="PR00070">
    <property type="entry name" value="DHFR"/>
</dbReference>
<protein>
    <recommendedName>
        <fullName evidence="3 7">Dihydrofolate reductase</fullName>
        <ecNumber evidence="3 7">1.5.1.3</ecNumber>
    </recommendedName>
</protein>
<dbReference type="Pfam" id="PF00186">
    <property type="entry name" value="DHFR_1"/>
    <property type="match status" value="1"/>
</dbReference>
<organism evidence="9 10">
    <name type="scientific">Candidatus Lachnoclostridium pullistercoris</name>
    <dbReference type="NCBI Taxonomy" id="2838632"/>
    <lineage>
        <taxon>Bacteria</taxon>
        <taxon>Bacillati</taxon>
        <taxon>Bacillota</taxon>
        <taxon>Clostridia</taxon>
        <taxon>Lachnospirales</taxon>
        <taxon>Lachnospiraceae</taxon>
    </lineage>
</organism>
<feature type="domain" description="DHFR" evidence="8">
    <location>
        <begin position="1"/>
        <end position="172"/>
    </location>
</feature>
<dbReference type="EMBL" id="DWWL01000027">
    <property type="protein sequence ID" value="HJC47353.1"/>
    <property type="molecule type" value="Genomic_DNA"/>
</dbReference>
<dbReference type="EC" id="1.5.1.3" evidence="3 7"/>
<proteinExistence type="inferred from homology"/>
<dbReference type="PROSITE" id="PS51330">
    <property type="entry name" value="DHFR_2"/>
    <property type="match status" value="1"/>
</dbReference>
<evidence type="ECO:0000256" key="6">
    <source>
        <dbReference type="ARBA" id="ARBA00023002"/>
    </source>
</evidence>
<comment type="caution">
    <text evidence="9">The sequence shown here is derived from an EMBL/GenBank/DDBJ whole genome shotgun (WGS) entry which is preliminary data.</text>
</comment>
<dbReference type="GO" id="GO:0046654">
    <property type="term" value="P:tetrahydrofolate biosynthetic process"/>
    <property type="evidence" value="ECO:0007669"/>
    <property type="project" value="InterPro"/>
</dbReference>
<evidence type="ECO:0000256" key="2">
    <source>
        <dbReference type="ARBA" id="ARBA00009539"/>
    </source>
</evidence>
<keyword evidence="6 7" id="KW-0560">Oxidoreductase</keyword>
<dbReference type="InterPro" id="IPR012259">
    <property type="entry name" value="DHFR"/>
</dbReference>